<accession>A0A239ETB0</accession>
<proteinExistence type="predicted"/>
<dbReference type="InterPro" id="IPR029044">
    <property type="entry name" value="Nucleotide-diphossugar_trans"/>
</dbReference>
<keyword evidence="4" id="KW-1185">Reference proteome</keyword>
<dbReference type="Gene3D" id="3.90.550.10">
    <property type="entry name" value="Spore Coat Polysaccharide Biosynthesis Protein SpsA, Chain A"/>
    <property type="match status" value="1"/>
</dbReference>
<name>A0A239ETB0_9BACT</name>
<dbReference type="Pfam" id="PF00535">
    <property type="entry name" value="Glycos_transf_2"/>
    <property type="match status" value="1"/>
</dbReference>
<evidence type="ECO:0000313" key="4">
    <source>
        <dbReference type="Proteomes" id="UP000198356"/>
    </source>
</evidence>
<evidence type="ECO:0000313" key="3">
    <source>
        <dbReference type="EMBL" id="SNS47895.1"/>
    </source>
</evidence>
<feature type="transmembrane region" description="Helical" evidence="1">
    <location>
        <begin position="271"/>
        <end position="287"/>
    </location>
</feature>
<protein>
    <submittedName>
        <fullName evidence="3">Glycosyl transferase family 2</fullName>
    </submittedName>
</protein>
<dbReference type="RefSeq" id="WP_089407374.1">
    <property type="nucleotide sequence ID" value="NZ_FZOU01000001.1"/>
</dbReference>
<dbReference type="PANTHER" id="PTHR43685">
    <property type="entry name" value="GLYCOSYLTRANSFERASE"/>
    <property type="match status" value="1"/>
</dbReference>
<organism evidence="3 4">
    <name type="scientific">Granulicella rosea</name>
    <dbReference type="NCBI Taxonomy" id="474952"/>
    <lineage>
        <taxon>Bacteria</taxon>
        <taxon>Pseudomonadati</taxon>
        <taxon>Acidobacteriota</taxon>
        <taxon>Terriglobia</taxon>
        <taxon>Terriglobales</taxon>
        <taxon>Acidobacteriaceae</taxon>
        <taxon>Granulicella</taxon>
    </lineage>
</organism>
<evidence type="ECO:0000259" key="2">
    <source>
        <dbReference type="Pfam" id="PF00535"/>
    </source>
</evidence>
<reference evidence="3 4" key="1">
    <citation type="submission" date="2017-06" db="EMBL/GenBank/DDBJ databases">
        <authorList>
            <person name="Kim H.J."/>
            <person name="Triplett B.A."/>
        </authorList>
    </citation>
    <scope>NUCLEOTIDE SEQUENCE [LARGE SCALE GENOMIC DNA]</scope>
    <source>
        <strain evidence="3 4">DSM 18704</strain>
    </source>
</reference>
<keyword evidence="1" id="KW-0812">Transmembrane</keyword>
<keyword evidence="1" id="KW-1133">Transmembrane helix</keyword>
<dbReference type="AlphaFoldDB" id="A0A239ETB0"/>
<gene>
    <name evidence="3" type="ORF">SAMN05421770_1011149</name>
</gene>
<dbReference type="SUPFAM" id="SSF53448">
    <property type="entry name" value="Nucleotide-diphospho-sugar transferases"/>
    <property type="match status" value="1"/>
</dbReference>
<dbReference type="GO" id="GO:0016740">
    <property type="term" value="F:transferase activity"/>
    <property type="evidence" value="ECO:0007669"/>
    <property type="project" value="UniProtKB-KW"/>
</dbReference>
<dbReference type="Proteomes" id="UP000198356">
    <property type="component" value="Unassembled WGS sequence"/>
</dbReference>
<feature type="domain" description="Glycosyltransferase 2-like" evidence="2">
    <location>
        <begin position="11"/>
        <end position="136"/>
    </location>
</feature>
<dbReference type="InterPro" id="IPR001173">
    <property type="entry name" value="Glyco_trans_2-like"/>
</dbReference>
<sequence>MILSGGRRLVSVVVIGRNEGDRLRRCLESVTRMDRENFDMELIYVDSGSTDDSLALASRLGARTVALQPTRPCAALGRNAGWHIAKGSLVLFLDGDTVLDRRFVEESLADFETAETAVVWGHRREMHPTRSIYNRALDLDWVYAPGRTPFCGGDALFRTDVLRITGGFDETLIAGEEPELCRRITALGFHVLHVDRAMTGHDLAMTEWSQYWRRARRAGHAYAEVSERFSTSVDPFWTSEVRHTRNRAIALQALAAIGFFGSVIWWVPEPLLFVIAMFVLLAVRSAWKARWKSKDWYTLLVYGFHSHLQQIPIFWGQRKYRSNRRQGKQAMLLEYKKQ</sequence>
<dbReference type="OrthoDB" id="9806824at2"/>
<keyword evidence="1" id="KW-0472">Membrane</keyword>
<dbReference type="CDD" id="cd00761">
    <property type="entry name" value="Glyco_tranf_GTA_type"/>
    <property type="match status" value="1"/>
</dbReference>
<evidence type="ECO:0000256" key="1">
    <source>
        <dbReference type="SAM" id="Phobius"/>
    </source>
</evidence>
<dbReference type="PANTHER" id="PTHR43685:SF14">
    <property type="entry name" value="GLYCOSYLTRANSFERASE 2-LIKE DOMAIN-CONTAINING PROTEIN"/>
    <property type="match status" value="1"/>
</dbReference>
<dbReference type="EMBL" id="FZOU01000001">
    <property type="protein sequence ID" value="SNS47895.1"/>
    <property type="molecule type" value="Genomic_DNA"/>
</dbReference>
<keyword evidence="3" id="KW-0808">Transferase</keyword>
<dbReference type="InterPro" id="IPR050834">
    <property type="entry name" value="Glycosyltransf_2"/>
</dbReference>